<protein>
    <recommendedName>
        <fullName evidence="5">Lipoprotein</fullName>
    </recommendedName>
</protein>
<gene>
    <name evidence="3" type="ORF">CP97_13640</name>
</gene>
<feature type="region of interest" description="Disordered" evidence="1">
    <location>
        <begin position="30"/>
        <end position="52"/>
    </location>
</feature>
<keyword evidence="2" id="KW-0732">Signal</keyword>
<accession>A0A0H4W055</accession>
<evidence type="ECO:0000256" key="1">
    <source>
        <dbReference type="SAM" id="MobiDB-lite"/>
    </source>
</evidence>
<evidence type="ECO:0008006" key="5">
    <source>
        <dbReference type="Google" id="ProtNLM"/>
    </source>
</evidence>
<reference evidence="4" key="2">
    <citation type="submission" date="2015-04" db="EMBL/GenBank/DDBJ databases">
        <title>The complete genome sequence of Erythrobacter sp. s21-N3.</title>
        <authorList>
            <person name="Zhuang L."/>
            <person name="Liu Y."/>
            <person name="Shao Z."/>
        </authorList>
    </citation>
    <scope>NUCLEOTIDE SEQUENCE [LARGE SCALE GENOMIC DNA]</scope>
    <source>
        <strain evidence="4">s21-N3</strain>
    </source>
</reference>
<dbReference type="PROSITE" id="PS51257">
    <property type="entry name" value="PROKAR_LIPOPROTEIN"/>
    <property type="match status" value="1"/>
</dbReference>
<dbReference type="PANTHER" id="PTHR41339">
    <property type="entry name" value="LIPL48"/>
    <property type="match status" value="1"/>
</dbReference>
<evidence type="ECO:0000313" key="4">
    <source>
        <dbReference type="Proteomes" id="UP000059113"/>
    </source>
</evidence>
<proteinExistence type="predicted"/>
<reference evidence="3 4" key="1">
    <citation type="journal article" date="2015" name="Int. J. Syst. Evol. Microbiol.">
        <title>Erythrobacter atlanticus sp. nov., a bacterium from ocean sediment able to degrade polycyclic aromatic hydrocarbons.</title>
        <authorList>
            <person name="Zhuang L."/>
            <person name="Liu Y."/>
            <person name="Wang L."/>
            <person name="Wang W."/>
            <person name="Shao Z."/>
        </authorList>
    </citation>
    <scope>NUCLEOTIDE SEQUENCE [LARGE SCALE GENOMIC DNA]</scope>
    <source>
        <strain evidence="4">s21-N3</strain>
    </source>
</reference>
<keyword evidence="4" id="KW-1185">Reference proteome</keyword>
<evidence type="ECO:0000313" key="3">
    <source>
        <dbReference type="EMBL" id="AKQ42848.1"/>
    </source>
</evidence>
<dbReference type="KEGG" id="ery:CP97_13640"/>
<dbReference type="AlphaFoldDB" id="A0A0H4W055"/>
<dbReference type="PATRIC" id="fig|1648404.4.peg.2839"/>
<dbReference type="EMBL" id="CP011310">
    <property type="protein sequence ID" value="AKQ42848.1"/>
    <property type="molecule type" value="Genomic_DNA"/>
</dbReference>
<dbReference type="RefSeq" id="WP_048886396.1">
    <property type="nucleotide sequence ID" value="NZ_CP011310.1"/>
</dbReference>
<name>A0A0H4W055_9SPHN</name>
<organism evidence="3 4">
    <name type="scientific">Aurantiacibacter atlanticus</name>
    <dbReference type="NCBI Taxonomy" id="1648404"/>
    <lineage>
        <taxon>Bacteria</taxon>
        <taxon>Pseudomonadati</taxon>
        <taxon>Pseudomonadota</taxon>
        <taxon>Alphaproteobacteria</taxon>
        <taxon>Sphingomonadales</taxon>
        <taxon>Erythrobacteraceae</taxon>
        <taxon>Aurantiacibacter</taxon>
    </lineage>
</organism>
<dbReference type="Proteomes" id="UP000059113">
    <property type="component" value="Chromosome"/>
</dbReference>
<dbReference type="PANTHER" id="PTHR41339:SF1">
    <property type="entry name" value="SECRETED PROTEIN"/>
    <property type="match status" value="1"/>
</dbReference>
<feature type="compositionally biased region" description="Pro residues" evidence="1">
    <location>
        <begin position="40"/>
        <end position="50"/>
    </location>
</feature>
<evidence type="ECO:0000256" key="2">
    <source>
        <dbReference type="SAM" id="SignalP"/>
    </source>
</evidence>
<dbReference type="OrthoDB" id="237393at2"/>
<sequence length="525" mass="54217">MTKLSRSLILGSSILALAACGPDEIASPGTGGNVIINNPTPTPTSTPTPTPTSALVTPANGCPTIADAQGLADEGTITGPEGEWRVCATPQRFNTSSTLPRVPGLLYRLNGQVNVGTDGGAAPDASDGLSDTDVELTIEPGVIIYASGSSFLNVTRGNRINANGTAALPIIFTSRDNVLGLNNADSSGQWGGVVLSGRAPVTDCFQPAATPGTVSCERQVEGAADPAFFGGATDDDNSGSMSFVQIRYSGFVLSGDSELQSLTTGGTGTGTQLSDIQSINSSDDGVEFFGGYVNMKRLIVAGAEDDSLDTDTGVKANLQFVLVAQRSGVGDGIIEADSTNGLEDQLPRQNTTIANGTFIQRKDNDQAIRIRGGADYGLYNTLMWDASASGTACIRIDNTQTVRSADTGLDDVGPPRFFSVALDCATDFRDGSSVTAASAESLFDAGTGNNKSYTNTIVNGYLNGTSEDGFADIFDVTTLGSFFEAADFIGAVEASNDWTQGWTCDSSAISFGNNTGNCTSIPVFN</sequence>
<feature type="chain" id="PRO_5005212372" description="Lipoprotein" evidence="2">
    <location>
        <begin position="19"/>
        <end position="525"/>
    </location>
</feature>
<dbReference type="STRING" id="1648404.CP97_13640"/>
<feature type="signal peptide" evidence="2">
    <location>
        <begin position="1"/>
        <end position="18"/>
    </location>
</feature>